<dbReference type="Pfam" id="PF01037">
    <property type="entry name" value="AsnC_trans_reg"/>
    <property type="match status" value="1"/>
</dbReference>
<evidence type="ECO:0000313" key="3">
    <source>
        <dbReference type="Proteomes" id="UP001597368"/>
    </source>
</evidence>
<dbReference type="EMBL" id="JBHUFV010000061">
    <property type="protein sequence ID" value="MFD1937508.1"/>
    <property type="molecule type" value="Genomic_DNA"/>
</dbReference>
<dbReference type="InterPro" id="IPR011008">
    <property type="entry name" value="Dimeric_a/b-barrel"/>
</dbReference>
<proteinExistence type="predicted"/>
<dbReference type="SUPFAM" id="SSF54909">
    <property type="entry name" value="Dimeric alpha+beta barrel"/>
    <property type="match status" value="1"/>
</dbReference>
<evidence type="ECO:0000259" key="1">
    <source>
        <dbReference type="Pfam" id="PF01037"/>
    </source>
</evidence>
<dbReference type="Proteomes" id="UP001597368">
    <property type="component" value="Unassembled WGS sequence"/>
</dbReference>
<dbReference type="PANTHER" id="PTHR30154">
    <property type="entry name" value="LEUCINE-RESPONSIVE REGULATORY PROTEIN"/>
    <property type="match status" value="1"/>
</dbReference>
<keyword evidence="3" id="KW-1185">Reference proteome</keyword>
<name>A0ABW4T699_9ACTN</name>
<reference evidence="3" key="1">
    <citation type="journal article" date="2019" name="Int. J. Syst. Evol. Microbiol.">
        <title>The Global Catalogue of Microorganisms (GCM) 10K type strain sequencing project: providing services to taxonomists for standard genome sequencing and annotation.</title>
        <authorList>
            <consortium name="The Broad Institute Genomics Platform"/>
            <consortium name="The Broad Institute Genome Sequencing Center for Infectious Disease"/>
            <person name="Wu L."/>
            <person name="Ma J."/>
        </authorList>
    </citation>
    <scope>NUCLEOTIDE SEQUENCE [LARGE SCALE GENOMIC DNA]</scope>
    <source>
        <strain evidence="3">ICMP 6774ER</strain>
    </source>
</reference>
<comment type="caution">
    <text evidence="2">The sequence shown here is derived from an EMBL/GenBank/DDBJ whole genome shotgun (WGS) entry which is preliminary data.</text>
</comment>
<gene>
    <name evidence="2" type="ORF">ACFSKW_39180</name>
</gene>
<protein>
    <submittedName>
        <fullName evidence="2">Lrp/AsnC family transcriptional regulator</fullName>
    </submittedName>
</protein>
<sequence>MSRSSGALRFDVEIPSQSLGYHAEAWLWMKVEPSALVSVGTALAAHPEADVVAATTGPTNLMAGVTCRDTQDLYRYLTERVAPLDGVRELETAPVIRTVKRVGTLLS</sequence>
<dbReference type="InterPro" id="IPR019887">
    <property type="entry name" value="Tscrpt_reg_AsnC/Lrp_C"/>
</dbReference>
<dbReference type="RefSeq" id="WP_379578756.1">
    <property type="nucleotide sequence ID" value="NZ_JBHUFV010000061.1"/>
</dbReference>
<dbReference type="PANTHER" id="PTHR30154:SF34">
    <property type="entry name" value="TRANSCRIPTIONAL REGULATOR AZLB"/>
    <property type="match status" value="1"/>
</dbReference>
<evidence type="ECO:0000313" key="2">
    <source>
        <dbReference type="EMBL" id="MFD1937508.1"/>
    </source>
</evidence>
<dbReference type="Gene3D" id="3.30.70.920">
    <property type="match status" value="1"/>
</dbReference>
<organism evidence="2 3">
    <name type="scientific">Nonomuraea mangrovi</name>
    <dbReference type="NCBI Taxonomy" id="2316207"/>
    <lineage>
        <taxon>Bacteria</taxon>
        <taxon>Bacillati</taxon>
        <taxon>Actinomycetota</taxon>
        <taxon>Actinomycetes</taxon>
        <taxon>Streptosporangiales</taxon>
        <taxon>Streptosporangiaceae</taxon>
        <taxon>Nonomuraea</taxon>
    </lineage>
</organism>
<feature type="domain" description="Transcription regulator AsnC/Lrp ligand binding" evidence="1">
    <location>
        <begin position="29"/>
        <end position="98"/>
    </location>
</feature>
<accession>A0ABW4T699</accession>